<dbReference type="PANTHER" id="PTHR43861:SF1">
    <property type="entry name" value="TRANS-ACONITATE 2-METHYLTRANSFERASE"/>
    <property type="match status" value="1"/>
</dbReference>
<sequence length="204" mass="22059">MSQENDTARDIASLYDSIGGKFDILYREIPAQIASLDWLVSQLPRSGSSVLDIGCGTGCPVSLTLTISPSSHTVLGIDVSEGMLSVARSTVTSPYATFRLFDCRTFEAHPATYDAITSYFAMLLGFSQSQIRGLVGKIYVWLKPGGLLVLGTSPANVEDFEQTWLGRKGLFSSLSKDQYVALLGGLGFLIIEHRASDEVYTEGS</sequence>
<dbReference type="InParanoid" id="A0A1E1KY66"/>
<evidence type="ECO:0000313" key="4">
    <source>
        <dbReference type="EMBL" id="CZT03187.1"/>
    </source>
</evidence>
<gene>
    <name evidence="4" type="ORF">RCO7_09264</name>
</gene>
<feature type="domain" description="Methyltransferase" evidence="3">
    <location>
        <begin position="50"/>
        <end position="146"/>
    </location>
</feature>
<dbReference type="STRING" id="914237.A0A1E1KY66"/>
<dbReference type="Pfam" id="PF13649">
    <property type="entry name" value="Methyltransf_25"/>
    <property type="match status" value="1"/>
</dbReference>
<keyword evidence="1" id="KW-0489">Methyltransferase</keyword>
<accession>A0A1E1KY66</accession>
<evidence type="ECO:0000256" key="1">
    <source>
        <dbReference type="ARBA" id="ARBA00022603"/>
    </source>
</evidence>
<dbReference type="CDD" id="cd02440">
    <property type="entry name" value="AdoMet_MTases"/>
    <property type="match status" value="1"/>
</dbReference>
<evidence type="ECO:0000313" key="5">
    <source>
        <dbReference type="Proteomes" id="UP000178129"/>
    </source>
</evidence>
<reference evidence="5" key="1">
    <citation type="submission" date="2016-03" db="EMBL/GenBank/DDBJ databases">
        <authorList>
            <person name="Ploux O."/>
        </authorList>
    </citation>
    <scope>NUCLEOTIDE SEQUENCE [LARGE SCALE GENOMIC DNA]</scope>
    <source>
        <strain evidence="5">UK7</strain>
    </source>
</reference>
<dbReference type="Proteomes" id="UP000178129">
    <property type="component" value="Unassembled WGS sequence"/>
</dbReference>
<dbReference type="GO" id="GO:0032259">
    <property type="term" value="P:methylation"/>
    <property type="evidence" value="ECO:0007669"/>
    <property type="project" value="UniProtKB-KW"/>
</dbReference>
<dbReference type="AlphaFoldDB" id="A0A1E1KY66"/>
<keyword evidence="2" id="KW-0808">Transferase</keyword>
<evidence type="ECO:0000259" key="3">
    <source>
        <dbReference type="Pfam" id="PF13649"/>
    </source>
</evidence>
<dbReference type="GO" id="GO:0008168">
    <property type="term" value="F:methyltransferase activity"/>
    <property type="evidence" value="ECO:0007669"/>
    <property type="project" value="UniProtKB-KW"/>
</dbReference>
<dbReference type="Gene3D" id="3.40.50.150">
    <property type="entry name" value="Vaccinia Virus protein VP39"/>
    <property type="match status" value="1"/>
</dbReference>
<protein>
    <recommendedName>
        <fullName evidence="3">Methyltransferase domain-containing protein</fullName>
    </recommendedName>
</protein>
<dbReference type="InterPro" id="IPR041698">
    <property type="entry name" value="Methyltransf_25"/>
</dbReference>
<dbReference type="EMBL" id="FJUW01000027">
    <property type="protein sequence ID" value="CZT03187.1"/>
    <property type="molecule type" value="Genomic_DNA"/>
</dbReference>
<evidence type="ECO:0000256" key="2">
    <source>
        <dbReference type="ARBA" id="ARBA00022679"/>
    </source>
</evidence>
<name>A0A1E1KY66_9HELO</name>
<dbReference type="InterPro" id="IPR029063">
    <property type="entry name" value="SAM-dependent_MTases_sf"/>
</dbReference>
<dbReference type="PANTHER" id="PTHR43861">
    <property type="entry name" value="TRANS-ACONITATE 2-METHYLTRANSFERASE-RELATED"/>
    <property type="match status" value="1"/>
</dbReference>
<dbReference type="SUPFAM" id="SSF53335">
    <property type="entry name" value="S-adenosyl-L-methionine-dependent methyltransferases"/>
    <property type="match status" value="1"/>
</dbReference>
<proteinExistence type="predicted"/>
<keyword evidence="5" id="KW-1185">Reference proteome</keyword>
<comment type="caution">
    <text evidence="4">The sequence shown here is derived from an EMBL/GenBank/DDBJ whole genome shotgun (WGS) entry which is preliminary data.</text>
</comment>
<organism evidence="4 5">
    <name type="scientific">Rhynchosporium graminicola</name>
    <dbReference type="NCBI Taxonomy" id="2792576"/>
    <lineage>
        <taxon>Eukaryota</taxon>
        <taxon>Fungi</taxon>
        <taxon>Dikarya</taxon>
        <taxon>Ascomycota</taxon>
        <taxon>Pezizomycotina</taxon>
        <taxon>Leotiomycetes</taxon>
        <taxon>Helotiales</taxon>
        <taxon>Ploettnerulaceae</taxon>
        <taxon>Rhynchosporium</taxon>
    </lineage>
</organism>